<dbReference type="PROSITE" id="PS50110">
    <property type="entry name" value="RESPONSE_REGULATORY"/>
    <property type="match status" value="1"/>
</dbReference>
<dbReference type="InterPro" id="IPR003607">
    <property type="entry name" value="HD/PDEase_dom"/>
</dbReference>
<dbReference type="EC" id="3.1.4.-" evidence="4"/>
<feature type="domain" description="HD-GYP" evidence="3">
    <location>
        <begin position="321"/>
        <end position="517"/>
    </location>
</feature>
<keyword evidence="4" id="KW-0378">Hydrolase</keyword>
<dbReference type="Gene3D" id="3.40.50.2300">
    <property type="match status" value="1"/>
</dbReference>
<dbReference type="GO" id="GO:0000160">
    <property type="term" value="P:phosphorelay signal transduction system"/>
    <property type="evidence" value="ECO:0007669"/>
    <property type="project" value="InterPro"/>
</dbReference>
<dbReference type="PANTHER" id="PTHR45228:SF9">
    <property type="entry name" value="3'3'-CGAMP-SPECIFIC PHOSPHODIESTERASE 2"/>
    <property type="match status" value="1"/>
</dbReference>
<dbReference type="GO" id="GO:0008081">
    <property type="term" value="F:phosphoric diester hydrolase activity"/>
    <property type="evidence" value="ECO:0007669"/>
    <property type="project" value="UniProtKB-ARBA"/>
</dbReference>
<evidence type="ECO:0000313" key="4">
    <source>
        <dbReference type="EMBL" id="QHJ09818.1"/>
    </source>
</evidence>
<dbReference type="Proteomes" id="UP000464524">
    <property type="component" value="Chromosome"/>
</dbReference>
<dbReference type="InterPro" id="IPR011006">
    <property type="entry name" value="CheY-like_superfamily"/>
</dbReference>
<accession>A0A857JF66</accession>
<dbReference type="EMBL" id="CP047656">
    <property type="protein sequence ID" value="QHJ09818.1"/>
    <property type="molecule type" value="Genomic_DNA"/>
</dbReference>
<gene>
    <name evidence="4" type="ORF">FX988_00026</name>
</gene>
<sequence length="517" mass="57924">MNDELLFADDHEDDSSEYQGTWKILIVDDEPEIHAVTKLALSDFEFQNRNLEFISAFNGEQAREVLLNEQDIAVVLLDVVMETDDAGLKIADFIRNEANNHFIRIILRTGQPGQAPERDVIVNYDINDYKSKTELTAQKLFTVVIAALRSYRDIVAIDENRIGLEKIISASANLFQTHSLENFIQGIVQQLSSLLGGSRNAAYLTCAVAGPHSIANNQKHSLDNLFVFTGQGEYQQAAGKALPTVLSGEHLEACRVALIDKTLVYADEYLVAYCDSNTSCGSLLYLSGLPKRLTDGQKMLVEMFSKNVQIAFDNIMLTKDIEDTQREVIERLSQSTEDSDMGEHYIFRTVKVCRILGKALGLDDIQLNLLISAAPLHNVGNLCSPTRALYKQDTLSREDVQLIERHTAFGYQLLKDSNRPLIKVAAIIAKEHHEYWNGQGYPDGLQGENIHLYSRIVAVAVAYTVLRSDTAQNQAWSVQKTLEYMQARSASQFDPSIIAMLTDNIGKIEDDTLDWVR</sequence>
<keyword evidence="5" id="KW-1185">Reference proteome</keyword>
<reference evidence="4 5" key="1">
    <citation type="submission" date="2019-12" db="EMBL/GenBank/DDBJ databases">
        <title>Genome sequencing and assembly of endphytes of Porphyra tenera.</title>
        <authorList>
            <person name="Park J.M."/>
            <person name="Shin R."/>
            <person name="Jo S.H."/>
        </authorList>
    </citation>
    <scope>NUCLEOTIDE SEQUENCE [LARGE SCALE GENOMIC DNA]</scope>
    <source>
        <strain evidence="4 5">GPM4</strain>
    </source>
</reference>
<dbReference type="InterPro" id="IPR001789">
    <property type="entry name" value="Sig_transdc_resp-reg_receiver"/>
</dbReference>
<dbReference type="SMART" id="SM00448">
    <property type="entry name" value="REC"/>
    <property type="match status" value="1"/>
</dbReference>
<dbReference type="InterPro" id="IPR052020">
    <property type="entry name" value="Cyclic_di-GMP/3'3'-cGAMP_PDE"/>
</dbReference>
<feature type="modified residue" description="4-aspartylphosphate" evidence="1">
    <location>
        <position position="78"/>
    </location>
</feature>
<dbReference type="Pfam" id="PF00072">
    <property type="entry name" value="Response_reg"/>
    <property type="match status" value="1"/>
</dbReference>
<dbReference type="Pfam" id="PF11849">
    <property type="entry name" value="DUF3369"/>
    <property type="match status" value="1"/>
</dbReference>
<evidence type="ECO:0000256" key="1">
    <source>
        <dbReference type="PROSITE-ProRule" id="PRU00169"/>
    </source>
</evidence>
<evidence type="ECO:0000259" key="3">
    <source>
        <dbReference type="PROSITE" id="PS51832"/>
    </source>
</evidence>
<name>A0A857JF66_9ALTE</name>
<dbReference type="PROSITE" id="PS51832">
    <property type="entry name" value="HD_GYP"/>
    <property type="match status" value="1"/>
</dbReference>
<dbReference type="OrthoDB" id="9787688at2"/>
<dbReference type="Pfam" id="PF13487">
    <property type="entry name" value="HD_5"/>
    <property type="match status" value="1"/>
</dbReference>
<keyword evidence="1" id="KW-0597">Phosphoprotein</keyword>
<protein>
    <submittedName>
        <fullName evidence="4">3'3'-cGAMP-specific phosphodiesterase 2</fullName>
        <ecNumber evidence="4">3.1.4.-</ecNumber>
    </submittedName>
</protein>
<dbReference type="PANTHER" id="PTHR45228">
    <property type="entry name" value="CYCLIC DI-GMP PHOSPHODIESTERASE TM_0186-RELATED"/>
    <property type="match status" value="1"/>
</dbReference>
<dbReference type="AlphaFoldDB" id="A0A857JF66"/>
<dbReference type="SUPFAM" id="SSF109604">
    <property type="entry name" value="HD-domain/PDEase-like"/>
    <property type="match status" value="1"/>
</dbReference>
<dbReference type="InterPro" id="IPR021800">
    <property type="entry name" value="DUF3369"/>
</dbReference>
<proteinExistence type="predicted"/>
<evidence type="ECO:0000259" key="2">
    <source>
        <dbReference type="PROSITE" id="PS50110"/>
    </source>
</evidence>
<dbReference type="SUPFAM" id="SSF52172">
    <property type="entry name" value="CheY-like"/>
    <property type="match status" value="1"/>
</dbReference>
<dbReference type="KEGG" id="pmes:FX988_00026"/>
<feature type="domain" description="Response regulatory" evidence="2">
    <location>
        <begin position="23"/>
        <end position="147"/>
    </location>
</feature>
<dbReference type="Gene3D" id="1.10.3210.10">
    <property type="entry name" value="Hypothetical protein af1432"/>
    <property type="match status" value="1"/>
</dbReference>
<dbReference type="CDD" id="cd00077">
    <property type="entry name" value="HDc"/>
    <property type="match status" value="1"/>
</dbReference>
<dbReference type="CDD" id="cd00156">
    <property type="entry name" value="REC"/>
    <property type="match status" value="1"/>
</dbReference>
<dbReference type="InterPro" id="IPR037522">
    <property type="entry name" value="HD_GYP_dom"/>
</dbReference>
<organism evidence="4 5">
    <name type="scientific">Paraglaciecola mesophila</name>
    <dbReference type="NCBI Taxonomy" id="197222"/>
    <lineage>
        <taxon>Bacteria</taxon>
        <taxon>Pseudomonadati</taxon>
        <taxon>Pseudomonadota</taxon>
        <taxon>Gammaproteobacteria</taxon>
        <taxon>Alteromonadales</taxon>
        <taxon>Alteromonadaceae</taxon>
        <taxon>Paraglaciecola</taxon>
    </lineage>
</organism>
<dbReference type="RefSeq" id="WP_160177777.1">
    <property type="nucleotide sequence ID" value="NZ_CP047656.1"/>
</dbReference>
<evidence type="ECO:0000313" key="5">
    <source>
        <dbReference type="Proteomes" id="UP000464524"/>
    </source>
</evidence>